<dbReference type="PANTHER" id="PTHR16301">
    <property type="entry name" value="IMPACT-RELATED"/>
    <property type="match status" value="1"/>
</dbReference>
<dbReference type="PROSITE" id="PS00910">
    <property type="entry name" value="UPF0029"/>
    <property type="match status" value="1"/>
</dbReference>
<reference evidence="3 4" key="1">
    <citation type="submission" date="2021-03" db="EMBL/GenBank/DDBJ databases">
        <title>Thermosipho ferrireducens sp.nov., an anaerobic thermophilic iron-reducing bacterium isolated from a deep-sea hydrothermal sulfide deposits.</title>
        <authorList>
            <person name="Zeng X."/>
            <person name="Chen Y."/>
            <person name="Shao Z."/>
        </authorList>
    </citation>
    <scope>NUCLEOTIDE SEQUENCE [LARGE SCALE GENOMIC DNA]</scope>
    <source>
        <strain evidence="3 4">JL129W03</strain>
    </source>
</reference>
<proteinExistence type="inferred from homology"/>
<feature type="domain" description="Impact N-terminal" evidence="2">
    <location>
        <begin position="20"/>
        <end position="124"/>
    </location>
</feature>
<organism evidence="3 4">
    <name type="scientific">Thermosipho ferrireducens</name>
    <dbReference type="NCBI Taxonomy" id="2571116"/>
    <lineage>
        <taxon>Bacteria</taxon>
        <taxon>Thermotogati</taxon>
        <taxon>Thermotogota</taxon>
        <taxon>Thermotogae</taxon>
        <taxon>Thermotogales</taxon>
        <taxon>Fervidobacteriaceae</taxon>
        <taxon>Thermosipho</taxon>
    </lineage>
</organism>
<dbReference type="PANTHER" id="PTHR16301:SF20">
    <property type="entry name" value="IMPACT FAMILY MEMBER YIGZ"/>
    <property type="match status" value="1"/>
</dbReference>
<evidence type="ECO:0000313" key="4">
    <source>
        <dbReference type="Proteomes" id="UP000671862"/>
    </source>
</evidence>
<dbReference type="Gene3D" id="3.30.230.30">
    <property type="entry name" value="Impact, N-terminal domain"/>
    <property type="match status" value="1"/>
</dbReference>
<evidence type="ECO:0000256" key="1">
    <source>
        <dbReference type="ARBA" id="ARBA00007665"/>
    </source>
</evidence>
<comment type="similarity">
    <text evidence="1">Belongs to the IMPACT family.</text>
</comment>
<dbReference type="SUPFAM" id="SSF54211">
    <property type="entry name" value="Ribosomal protein S5 domain 2-like"/>
    <property type="match status" value="1"/>
</dbReference>
<sequence>MIKRYKTILKIYSVKMNVQRSLFIATTTHVESVNEAKDFFRTISHKYRDATHNCPAYRIIENNGILEFSSDAGEPSGTAGKPILGVLKKYELLNVAIVVTRYFGGVKLGIRGLIEAYSGIVEKLINSANIEEMVLMPIYRIKVNYASYGKIMQEIHRRGFIIKNTDFDTNTGYIEIMGTGDVNGFDIVKSDVIYIRGGDFNDFKEGT</sequence>
<dbReference type="InterPro" id="IPR023582">
    <property type="entry name" value="Impact"/>
</dbReference>
<keyword evidence="4" id="KW-1185">Reference proteome</keyword>
<dbReference type="Proteomes" id="UP000671862">
    <property type="component" value="Chromosome"/>
</dbReference>
<evidence type="ECO:0000313" key="3">
    <source>
        <dbReference type="EMBL" id="QTA37197.1"/>
    </source>
</evidence>
<dbReference type="EMBL" id="CP071446">
    <property type="protein sequence ID" value="QTA37197.1"/>
    <property type="molecule type" value="Genomic_DNA"/>
</dbReference>
<name>A0ABX7S489_9BACT</name>
<accession>A0ABX7S489</accession>
<dbReference type="InterPro" id="IPR020569">
    <property type="entry name" value="UPF0029_Impact_CS"/>
</dbReference>
<protein>
    <submittedName>
        <fullName evidence="3">YigZ family protein</fullName>
    </submittedName>
</protein>
<dbReference type="InterPro" id="IPR001498">
    <property type="entry name" value="Impact_N"/>
</dbReference>
<dbReference type="InterPro" id="IPR020568">
    <property type="entry name" value="Ribosomal_Su5_D2-typ_SF"/>
</dbReference>
<gene>
    <name evidence="3" type="ORF">JYK00_05455</name>
</gene>
<evidence type="ECO:0000259" key="2">
    <source>
        <dbReference type="Pfam" id="PF01205"/>
    </source>
</evidence>
<dbReference type="InterPro" id="IPR036956">
    <property type="entry name" value="Impact_N_sf"/>
</dbReference>
<dbReference type="Pfam" id="PF01205">
    <property type="entry name" value="Impact_N"/>
    <property type="match status" value="1"/>
</dbReference>